<proteinExistence type="predicted"/>
<comment type="caution">
    <text evidence="1">The sequence shown here is derived from an EMBL/GenBank/DDBJ whole genome shotgun (WGS) entry which is preliminary data.</text>
</comment>
<dbReference type="Proteomes" id="UP001165343">
    <property type="component" value="Unassembled WGS sequence"/>
</dbReference>
<protein>
    <recommendedName>
        <fullName evidence="3">Sulfotransferase</fullName>
    </recommendedName>
</protein>
<accession>A0ABT0RFR0</accession>
<organism evidence="1 2">
    <name type="scientific">Sphingomonas anseongensis</name>
    <dbReference type="NCBI Taxonomy" id="2908207"/>
    <lineage>
        <taxon>Bacteria</taxon>
        <taxon>Pseudomonadati</taxon>
        <taxon>Pseudomonadota</taxon>
        <taxon>Alphaproteobacteria</taxon>
        <taxon>Sphingomonadales</taxon>
        <taxon>Sphingomonadaceae</taxon>
        <taxon>Sphingomonas</taxon>
    </lineage>
</organism>
<name>A0ABT0RFR0_9SPHN</name>
<reference evidence="1" key="1">
    <citation type="submission" date="2022-05" db="EMBL/GenBank/DDBJ databases">
        <authorList>
            <person name="Jo J.-H."/>
            <person name="Im W.-T."/>
        </authorList>
    </citation>
    <scope>NUCLEOTIDE SEQUENCE</scope>
    <source>
        <strain evidence="1">RG327</strain>
    </source>
</reference>
<keyword evidence="2" id="KW-1185">Reference proteome</keyword>
<sequence length="259" mass="29513">MADAQIGSPPALPDFYIAAIGRSGSTMLCNWLSTPPDHIVFNEPSFLRPMNTRLLQIQLRSLGTPVPEDDWTERAEAPLDRFRRLMGPRLAGRRWAAKEVLCEQHFAMTRAFSPQRVIVTVRNIADVALSLFEKHRLQDNLDRFSDDWVVDYCLRESAGILDYLDFLEAEETPVRIARYEEFAGSADERSELARFVGWPGGGDVAANLEDFDRGFERERHMEGGPWSADHRSLSEECVRLAAEVAERCSAYQRRFGYRG</sequence>
<evidence type="ECO:0000313" key="2">
    <source>
        <dbReference type="Proteomes" id="UP001165343"/>
    </source>
</evidence>
<evidence type="ECO:0008006" key="3">
    <source>
        <dbReference type="Google" id="ProtNLM"/>
    </source>
</evidence>
<gene>
    <name evidence="1" type="ORF">LZ519_07175</name>
</gene>
<dbReference type="InterPro" id="IPR027417">
    <property type="entry name" value="P-loop_NTPase"/>
</dbReference>
<dbReference type="Gene3D" id="3.40.50.300">
    <property type="entry name" value="P-loop containing nucleotide triphosphate hydrolases"/>
    <property type="match status" value="1"/>
</dbReference>
<dbReference type="RefSeq" id="WP_249868018.1">
    <property type="nucleotide sequence ID" value="NZ_JAMGBC010000001.1"/>
</dbReference>
<dbReference type="EMBL" id="JAMGBC010000001">
    <property type="protein sequence ID" value="MCL6679098.1"/>
    <property type="molecule type" value="Genomic_DNA"/>
</dbReference>
<dbReference type="SUPFAM" id="SSF52540">
    <property type="entry name" value="P-loop containing nucleoside triphosphate hydrolases"/>
    <property type="match status" value="1"/>
</dbReference>
<evidence type="ECO:0000313" key="1">
    <source>
        <dbReference type="EMBL" id="MCL6679098.1"/>
    </source>
</evidence>